<accession>A0A177EUW7</accession>
<keyword evidence="2" id="KW-0521">NADP</keyword>
<evidence type="ECO:0000256" key="3">
    <source>
        <dbReference type="ARBA" id="ARBA00023002"/>
    </source>
</evidence>
<proteinExistence type="inferred from homology"/>
<dbReference type="AlphaFoldDB" id="A0A177EUW7"/>
<dbReference type="InterPro" id="IPR008030">
    <property type="entry name" value="NmrA-like"/>
</dbReference>
<evidence type="ECO:0000256" key="2">
    <source>
        <dbReference type="ARBA" id="ARBA00022857"/>
    </source>
</evidence>
<comment type="caution">
    <text evidence="5">The sequence shown here is derived from an EMBL/GenBank/DDBJ whole genome shotgun (WGS) entry which is preliminary data.</text>
</comment>
<dbReference type="PANTHER" id="PTHR47706">
    <property type="entry name" value="NMRA-LIKE FAMILY PROTEIN"/>
    <property type="match status" value="1"/>
</dbReference>
<feature type="domain" description="NmrA-like" evidence="4">
    <location>
        <begin position="4"/>
        <end position="235"/>
    </location>
</feature>
<dbReference type="EMBL" id="LVKK01000125">
    <property type="protein sequence ID" value="OAG35221.1"/>
    <property type="molecule type" value="Genomic_DNA"/>
</dbReference>
<gene>
    <name evidence="5" type="ORF">AYO21_10619</name>
</gene>
<dbReference type="GeneID" id="34605734"/>
<reference evidence="5 6" key="1">
    <citation type="submission" date="2016-03" db="EMBL/GenBank/DDBJ databases">
        <title>Draft genome sequence of the Fonsecaea monophora CBS 269.37.</title>
        <authorList>
            <person name="Bombassaro A."/>
            <person name="Vinicius W.A."/>
            <person name="De Hoog S."/>
            <person name="Sun J."/>
            <person name="Souza E.M."/>
            <person name="Raittz R.T."/>
            <person name="Costa F."/>
            <person name="Leao A.C."/>
            <person name="Tadra-Sfeir M.Z."/>
            <person name="Baura V."/>
            <person name="Balsanelli E."/>
            <person name="Pedrosa F.O."/>
            <person name="Moreno L.F."/>
            <person name="Steffens M.B."/>
            <person name="Xi L."/>
            <person name="Bocca A.L."/>
            <person name="Felipe M.S."/>
            <person name="Teixeira M."/>
            <person name="Telles Filho F.Q."/>
            <person name="Azevedo C.M."/>
            <person name="Gomes R."/>
            <person name="Vicente V.A."/>
        </authorList>
    </citation>
    <scope>NUCLEOTIDE SEQUENCE [LARGE SCALE GENOMIC DNA]</scope>
    <source>
        <strain evidence="5 6">CBS 269.37</strain>
    </source>
</reference>
<dbReference type="Gene3D" id="3.40.50.720">
    <property type="entry name" value="NAD(P)-binding Rossmann-like Domain"/>
    <property type="match status" value="1"/>
</dbReference>
<dbReference type="InterPro" id="IPR051609">
    <property type="entry name" value="NmrA/Isoflavone_reductase-like"/>
</dbReference>
<comment type="similarity">
    <text evidence="1">Belongs to the NmrA-type oxidoreductase family. Isoflavone reductase subfamily.</text>
</comment>
<dbReference type="PANTHER" id="PTHR47706:SF4">
    <property type="entry name" value="NMRA-LIKE DOMAIN-CONTAINING PROTEIN"/>
    <property type="match status" value="1"/>
</dbReference>
<dbReference type="RefSeq" id="XP_022507173.1">
    <property type="nucleotide sequence ID" value="XM_022660532.1"/>
</dbReference>
<dbReference type="InterPro" id="IPR036291">
    <property type="entry name" value="NAD(P)-bd_dom_sf"/>
</dbReference>
<keyword evidence="3" id="KW-0560">Oxidoreductase</keyword>
<dbReference type="Proteomes" id="UP000077002">
    <property type="component" value="Unassembled WGS sequence"/>
</dbReference>
<dbReference type="GO" id="GO:0016491">
    <property type="term" value="F:oxidoreductase activity"/>
    <property type="evidence" value="ECO:0007669"/>
    <property type="project" value="UniProtKB-KW"/>
</dbReference>
<evidence type="ECO:0000313" key="6">
    <source>
        <dbReference type="Proteomes" id="UP000077002"/>
    </source>
</evidence>
<evidence type="ECO:0000313" key="5">
    <source>
        <dbReference type="EMBL" id="OAG35221.1"/>
    </source>
</evidence>
<dbReference type="SUPFAM" id="SSF51735">
    <property type="entry name" value="NAD(P)-binding Rossmann-fold domains"/>
    <property type="match status" value="1"/>
</dbReference>
<name>A0A177EUW7_9EURO</name>
<sequence>MVSVVLAGGSGGLGREVLDAIRATGKHHVKVFSRKPCPDIADLGVEVVQVDYADPEHLASSLNGVHTVLSFVLDNETCNVQRPLVDACVKAGVRRFAPSEWAWAPDGNPVFRYKENMRKYLEEINTPVQKLEYTLFQPGWFMNYLTYPRSSCRYFHQTCVWIDLNACQALAVRDADPWIALTTVQDTARVTALALDDPVAWPVAGHIVGSRIKLRNLIKLAERVRGHPFDVHEVDIADIENGKLKSSWLPPTTHPTAGSSSDFAEAMACLWLSSAVHGAMDGSPIWNERLPNLQLTDVESFLSEWYKDV</sequence>
<keyword evidence="6" id="KW-1185">Reference proteome</keyword>
<evidence type="ECO:0000256" key="1">
    <source>
        <dbReference type="ARBA" id="ARBA00005725"/>
    </source>
</evidence>
<organism evidence="5 6">
    <name type="scientific">Fonsecaea monophora</name>
    <dbReference type="NCBI Taxonomy" id="254056"/>
    <lineage>
        <taxon>Eukaryota</taxon>
        <taxon>Fungi</taxon>
        <taxon>Dikarya</taxon>
        <taxon>Ascomycota</taxon>
        <taxon>Pezizomycotina</taxon>
        <taxon>Eurotiomycetes</taxon>
        <taxon>Chaetothyriomycetidae</taxon>
        <taxon>Chaetothyriales</taxon>
        <taxon>Herpotrichiellaceae</taxon>
        <taxon>Fonsecaea</taxon>
    </lineage>
</organism>
<dbReference type="OrthoDB" id="10000533at2759"/>
<dbReference type="Pfam" id="PF05368">
    <property type="entry name" value="NmrA"/>
    <property type="match status" value="1"/>
</dbReference>
<evidence type="ECO:0000259" key="4">
    <source>
        <dbReference type="Pfam" id="PF05368"/>
    </source>
</evidence>
<protein>
    <recommendedName>
        <fullName evidence="4">NmrA-like domain-containing protein</fullName>
    </recommendedName>
</protein>